<evidence type="ECO:0000256" key="2">
    <source>
        <dbReference type="ARBA" id="ARBA00022553"/>
    </source>
</evidence>
<comment type="caution">
    <text evidence="11">The sequence shown here is derived from an EMBL/GenBank/DDBJ whole genome shotgun (WGS) entry which is preliminary data.</text>
</comment>
<keyword evidence="3" id="KW-0902">Two-component regulatory system</keyword>
<feature type="modified residue" description="4-aspartylphosphate" evidence="7">
    <location>
        <position position="54"/>
    </location>
</feature>
<dbReference type="SMART" id="SM00862">
    <property type="entry name" value="Trans_reg_C"/>
    <property type="match status" value="1"/>
</dbReference>
<accession>A0A0K9GXX9</accession>
<dbReference type="InterPro" id="IPR001867">
    <property type="entry name" value="OmpR/PhoB-type_DNA-bd"/>
</dbReference>
<evidence type="ECO:0000256" key="7">
    <source>
        <dbReference type="PROSITE-ProRule" id="PRU00169"/>
    </source>
</evidence>
<dbReference type="RefSeq" id="WP_049682921.1">
    <property type="nucleotide sequence ID" value="NZ_LFZW01000001.1"/>
</dbReference>
<dbReference type="GO" id="GO:0006355">
    <property type="term" value="P:regulation of DNA-templated transcription"/>
    <property type="evidence" value="ECO:0007669"/>
    <property type="project" value="InterPro"/>
</dbReference>
<dbReference type="PANTHER" id="PTHR48111:SF52">
    <property type="entry name" value="TRANSCRIPTIONAL REGULATORY PROTEIN YVRH"/>
    <property type="match status" value="1"/>
</dbReference>
<dbReference type="InterPro" id="IPR039420">
    <property type="entry name" value="WalR-like"/>
</dbReference>
<dbReference type="Gene3D" id="3.40.50.2300">
    <property type="match status" value="1"/>
</dbReference>
<feature type="domain" description="OmpR/PhoB-type" evidence="10">
    <location>
        <begin position="137"/>
        <end position="236"/>
    </location>
</feature>
<dbReference type="PANTHER" id="PTHR48111">
    <property type="entry name" value="REGULATOR OF RPOS"/>
    <property type="match status" value="1"/>
</dbReference>
<evidence type="ECO:0000256" key="8">
    <source>
        <dbReference type="PROSITE-ProRule" id="PRU01091"/>
    </source>
</evidence>
<dbReference type="FunFam" id="3.40.50.2300:FF:000001">
    <property type="entry name" value="DNA-binding response regulator PhoB"/>
    <property type="match status" value="1"/>
</dbReference>
<dbReference type="CDD" id="cd00383">
    <property type="entry name" value="trans_reg_C"/>
    <property type="match status" value="1"/>
</dbReference>
<dbReference type="SMART" id="SM00448">
    <property type="entry name" value="REC"/>
    <property type="match status" value="1"/>
</dbReference>
<dbReference type="Gene3D" id="1.10.10.10">
    <property type="entry name" value="Winged helix-like DNA-binding domain superfamily/Winged helix DNA-binding domain"/>
    <property type="match status" value="1"/>
</dbReference>
<evidence type="ECO:0000259" key="9">
    <source>
        <dbReference type="PROSITE" id="PS50110"/>
    </source>
</evidence>
<dbReference type="Proteomes" id="UP000037146">
    <property type="component" value="Unassembled WGS sequence"/>
</dbReference>
<dbReference type="OrthoDB" id="9790442at2"/>
<feature type="DNA-binding region" description="OmpR/PhoB-type" evidence="8">
    <location>
        <begin position="137"/>
        <end position="236"/>
    </location>
</feature>
<keyword evidence="2 7" id="KW-0597">Phosphoprotein</keyword>
<dbReference type="PROSITE" id="PS51755">
    <property type="entry name" value="OMPR_PHOB"/>
    <property type="match status" value="1"/>
</dbReference>
<evidence type="ECO:0000313" key="12">
    <source>
        <dbReference type="Proteomes" id="UP000037146"/>
    </source>
</evidence>
<dbReference type="SUPFAM" id="SSF46894">
    <property type="entry name" value="C-terminal effector domain of the bipartite response regulators"/>
    <property type="match status" value="1"/>
</dbReference>
<name>A0A0K9GXX9_9BACI</name>
<dbReference type="InterPro" id="IPR036388">
    <property type="entry name" value="WH-like_DNA-bd_sf"/>
</dbReference>
<keyword evidence="5 8" id="KW-0238">DNA-binding</keyword>
<dbReference type="FunFam" id="1.10.10.10:FF:000018">
    <property type="entry name" value="DNA-binding response regulator ResD"/>
    <property type="match status" value="1"/>
</dbReference>
<keyword evidence="4" id="KW-0805">Transcription regulation</keyword>
<dbReference type="GO" id="GO:0000156">
    <property type="term" value="F:phosphorelay response regulator activity"/>
    <property type="evidence" value="ECO:0007669"/>
    <property type="project" value="TreeGrafter"/>
</dbReference>
<comment type="subcellular location">
    <subcellularLocation>
        <location evidence="1">Cytoplasm</location>
    </subcellularLocation>
</comment>
<evidence type="ECO:0000259" key="10">
    <source>
        <dbReference type="PROSITE" id="PS51755"/>
    </source>
</evidence>
<dbReference type="GO" id="GO:0000976">
    <property type="term" value="F:transcription cis-regulatory region binding"/>
    <property type="evidence" value="ECO:0007669"/>
    <property type="project" value="TreeGrafter"/>
</dbReference>
<evidence type="ECO:0000256" key="6">
    <source>
        <dbReference type="ARBA" id="ARBA00023163"/>
    </source>
</evidence>
<protein>
    <submittedName>
        <fullName evidence="11">Transcriptional regulator</fullName>
    </submittedName>
</protein>
<dbReference type="Pfam" id="PF00072">
    <property type="entry name" value="Response_reg"/>
    <property type="match status" value="1"/>
</dbReference>
<dbReference type="InterPro" id="IPR016032">
    <property type="entry name" value="Sig_transdc_resp-reg_C-effctor"/>
</dbReference>
<dbReference type="Gene3D" id="6.10.250.690">
    <property type="match status" value="1"/>
</dbReference>
<proteinExistence type="predicted"/>
<dbReference type="InterPro" id="IPR011006">
    <property type="entry name" value="CheY-like_superfamily"/>
</dbReference>
<keyword evidence="12" id="KW-1185">Reference proteome</keyword>
<dbReference type="InterPro" id="IPR001789">
    <property type="entry name" value="Sig_transdc_resp-reg_receiver"/>
</dbReference>
<dbReference type="Pfam" id="PF00486">
    <property type="entry name" value="Trans_reg_C"/>
    <property type="match status" value="1"/>
</dbReference>
<dbReference type="GO" id="GO:0032993">
    <property type="term" value="C:protein-DNA complex"/>
    <property type="evidence" value="ECO:0007669"/>
    <property type="project" value="TreeGrafter"/>
</dbReference>
<dbReference type="EMBL" id="LFZW01000001">
    <property type="protein sequence ID" value="KMY51569.1"/>
    <property type="molecule type" value="Genomic_DNA"/>
</dbReference>
<dbReference type="SUPFAM" id="SSF52172">
    <property type="entry name" value="CheY-like"/>
    <property type="match status" value="1"/>
</dbReference>
<evidence type="ECO:0000256" key="4">
    <source>
        <dbReference type="ARBA" id="ARBA00023015"/>
    </source>
</evidence>
<dbReference type="STRING" id="1679170.AC625_20145"/>
<keyword evidence="6" id="KW-0804">Transcription</keyword>
<dbReference type="GO" id="GO:0005829">
    <property type="term" value="C:cytosol"/>
    <property type="evidence" value="ECO:0007669"/>
    <property type="project" value="TreeGrafter"/>
</dbReference>
<reference evidence="12" key="1">
    <citation type="submission" date="2015-07" db="EMBL/GenBank/DDBJ databases">
        <title>Genome sequencing project for genomic taxonomy and phylogenomics of Bacillus-like bacteria.</title>
        <authorList>
            <person name="Liu B."/>
            <person name="Wang J."/>
            <person name="Zhu Y."/>
            <person name="Liu G."/>
            <person name="Chen Q."/>
            <person name="Chen Z."/>
            <person name="Lan J."/>
            <person name="Che J."/>
            <person name="Ge C."/>
            <person name="Shi H."/>
            <person name="Pan Z."/>
            <person name="Liu X."/>
        </authorList>
    </citation>
    <scope>NUCLEOTIDE SEQUENCE [LARGE SCALE GENOMIC DNA]</scope>
    <source>
        <strain evidence="12">FJAT-27997</strain>
    </source>
</reference>
<dbReference type="PATRIC" id="fig|1679170.3.peg.4569"/>
<sequence>MAEETLLLVDDDEDIQEILKLYLVREGFRLLFAKDGQTAIKLTEEYNPHLIILDVSLPGMDGFEVCQALREITKVPILFLSGREDHFDQILGHRIGGDDYITKPFNPGLLVAKVKAHLRRYRDLKNQTETLGVSTEEKVLVFDNLIIEKENGVVKKDGVPLTLSMKEFLLLCFFAENPNRILSLEQIFERIWGEDHLGDYRTVMVHISNLRKKIECDPTKPKFITTSRGLGYKFNVQ</sequence>
<organism evidence="11 12">
    <name type="scientific">Peribacillus loiseleuriae</name>
    <dbReference type="NCBI Taxonomy" id="1679170"/>
    <lineage>
        <taxon>Bacteria</taxon>
        <taxon>Bacillati</taxon>
        <taxon>Bacillota</taxon>
        <taxon>Bacilli</taxon>
        <taxon>Bacillales</taxon>
        <taxon>Bacillaceae</taxon>
        <taxon>Peribacillus</taxon>
    </lineage>
</organism>
<dbReference type="AlphaFoldDB" id="A0A0K9GXX9"/>
<evidence type="ECO:0000256" key="3">
    <source>
        <dbReference type="ARBA" id="ARBA00023012"/>
    </source>
</evidence>
<evidence type="ECO:0000256" key="5">
    <source>
        <dbReference type="ARBA" id="ARBA00023125"/>
    </source>
</evidence>
<feature type="domain" description="Response regulatory" evidence="9">
    <location>
        <begin position="5"/>
        <end position="118"/>
    </location>
</feature>
<gene>
    <name evidence="11" type="ORF">AC625_20145</name>
</gene>
<dbReference type="PROSITE" id="PS50110">
    <property type="entry name" value="RESPONSE_REGULATORY"/>
    <property type="match status" value="1"/>
</dbReference>
<evidence type="ECO:0000256" key="1">
    <source>
        <dbReference type="ARBA" id="ARBA00004496"/>
    </source>
</evidence>
<dbReference type="CDD" id="cd17574">
    <property type="entry name" value="REC_OmpR"/>
    <property type="match status" value="1"/>
</dbReference>
<evidence type="ECO:0000313" key="11">
    <source>
        <dbReference type="EMBL" id="KMY51569.1"/>
    </source>
</evidence>